<dbReference type="Pfam" id="PF10988">
    <property type="entry name" value="DUF2807"/>
    <property type="match status" value="1"/>
</dbReference>
<gene>
    <name evidence="3" type="ORF">BACINT_03351</name>
</gene>
<dbReference type="Proteomes" id="UP000004596">
    <property type="component" value="Unassembled WGS sequence"/>
</dbReference>
<accession>B3CAW6</accession>
<evidence type="ECO:0000259" key="2">
    <source>
        <dbReference type="Pfam" id="PF10988"/>
    </source>
</evidence>
<protein>
    <recommendedName>
        <fullName evidence="2">Putative auto-transporter adhesin head GIN domain-containing protein</fullName>
    </recommendedName>
</protein>
<name>B3CAW6_9BACE</name>
<dbReference type="EMBL" id="ABJL02000008">
    <property type="protein sequence ID" value="EDV04218.1"/>
    <property type="molecule type" value="Genomic_DNA"/>
</dbReference>
<organism evidence="3 4">
    <name type="scientific">Bacteroides intestinalis DSM 17393</name>
    <dbReference type="NCBI Taxonomy" id="471870"/>
    <lineage>
        <taxon>Bacteria</taxon>
        <taxon>Pseudomonadati</taxon>
        <taxon>Bacteroidota</taxon>
        <taxon>Bacteroidia</taxon>
        <taxon>Bacteroidales</taxon>
        <taxon>Bacteroidaceae</taxon>
        <taxon>Bacteroides</taxon>
    </lineage>
</organism>
<proteinExistence type="predicted"/>
<feature type="chain" id="PRO_5002786716" description="Putative auto-transporter adhesin head GIN domain-containing protein" evidence="1">
    <location>
        <begin position="26"/>
        <end position="210"/>
    </location>
</feature>
<comment type="caution">
    <text evidence="3">The sequence shown here is derived from an EMBL/GenBank/DDBJ whole genome shotgun (WGS) entry which is preliminary data.</text>
</comment>
<keyword evidence="1" id="KW-0732">Signal</keyword>
<dbReference type="eggNOG" id="ENOG5033A7H">
    <property type="taxonomic scope" value="Bacteria"/>
</dbReference>
<evidence type="ECO:0000256" key="1">
    <source>
        <dbReference type="SAM" id="SignalP"/>
    </source>
</evidence>
<reference evidence="3 4" key="2">
    <citation type="submission" date="2008-04" db="EMBL/GenBank/DDBJ databases">
        <authorList>
            <person name="Fulton L."/>
            <person name="Clifton S."/>
            <person name="Fulton B."/>
            <person name="Xu J."/>
            <person name="Minx P."/>
            <person name="Pepin K.H."/>
            <person name="Johnson M."/>
            <person name="Thiruvilangam P."/>
            <person name="Bhonagiri V."/>
            <person name="Nash W.E."/>
            <person name="Mardis E.R."/>
            <person name="Wilson R.K."/>
        </authorList>
    </citation>
    <scope>NUCLEOTIDE SEQUENCE [LARGE SCALE GENOMIC DNA]</scope>
    <source>
        <strain evidence="3 4">DSM 17393</strain>
    </source>
</reference>
<sequence>MRKIMKALFITLSLLFAAVAGTVYAANEKDPQVSEIRKVEAFSSVEVTSVATVYFTQGNNYSLKIEGREEYVTTTTTEVKNDCLIIGFKNKKDGNNNRNKGVNIYLTAPDLKSVKFSGVGSFNCNEALKLDDVKFEIEGVGKVNVEDLTCNSLVVKMEGVGKADIHVNCDRLRASMEGVGSVTLSGRAGQADISKGGIGGVNTRNLKVGE</sequence>
<dbReference type="GeneID" id="26160646"/>
<dbReference type="Gene3D" id="2.160.20.120">
    <property type="match status" value="1"/>
</dbReference>
<reference evidence="3 4" key="1">
    <citation type="submission" date="2008-04" db="EMBL/GenBank/DDBJ databases">
        <title>Draft genome sequence of Bacteroides intestinalis (DSM 17393).</title>
        <authorList>
            <person name="Sudarsanam P."/>
            <person name="Ley R."/>
            <person name="Guruge J."/>
            <person name="Turnbaugh P.J."/>
            <person name="Mahowald M."/>
            <person name="Liep D."/>
            <person name="Gordon J."/>
        </authorList>
    </citation>
    <scope>NUCLEOTIDE SEQUENCE [LARGE SCALE GENOMIC DNA]</scope>
    <source>
        <strain evidence="3 4">DSM 17393</strain>
    </source>
</reference>
<dbReference type="STRING" id="471870.BACINT_03351"/>
<dbReference type="RefSeq" id="WP_007664727.1">
    <property type="nucleotide sequence ID" value="NZ_ABJL02000008.1"/>
</dbReference>
<feature type="domain" description="Putative auto-transporter adhesin head GIN" evidence="2">
    <location>
        <begin position="41"/>
        <end position="209"/>
    </location>
</feature>
<feature type="signal peptide" evidence="1">
    <location>
        <begin position="1"/>
        <end position="25"/>
    </location>
</feature>
<evidence type="ECO:0000313" key="4">
    <source>
        <dbReference type="Proteomes" id="UP000004596"/>
    </source>
</evidence>
<dbReference type="InterPro" id="IPR021255">
    <property type="entry name" value="DUF2807"/>
</dbReference>
<dbReference type="AlphaFoldDB" id="B3CAW6"/>
<evidence type="ECO:0000313" key="3">
    <source>
        <dbReference type="EMBL" id="EDV04218.1"/>
    </source>
</evidence>